<reference evidence="17" key="1">
    <citation type="submission" date="2020-08" db="EMBL/GenBank/DDBJ databases">
        <title>Genome public.</title>
        <authorList>
            <person name="Liu C."/>
            <person name="Sun Q."/>
        </authorList>
    </citation>
    <scope>NUCLEOTIDE SEQUENCE</scope>
    <source>
        <strain evidence="17">BX15</strain>
    </source>
</reference>
<gene>
    <name evidence="17" type="ORF">H8Z83_12795</name>
</gene>
<dbReference type="InterPro" id="IPR003594">
    <property type="entry name" value="HATPase_dom"/>
</dbReference>
<dbReference type="SUPFAM" id="SSF55785">
    <property type="entry name" value="PYP-like sensor domain (PAS domain)"/>
    <property type="match status" value="1"/>
</dbReference>
<dbReference type="SMART" id="SM00388">
    <property type="entry name" value="HisKA"/>
    <property type="match status" value="1"/>
</dbReference>
<comment type="caution">
    <text evidence="17">The sequence shown here is derived from an EMBL/GenBank/DDBJ whole genome shotgun (WGS) entry which is preliminary data.</text>
</comment>
<dbReference type="Pfam" id="PF13188">
    <property type="entry name" value="PAS_8"/>
    <property type="match status" value="1"/>
</dbReference>
<dbReference type="PROSITE" id="PS50885">
    <property type="entry name" value="HAMP"/>
    <property type="match status" value="1"/>
</dbReference>
<dbReference type="SUPFAM" id="SSF158472">
    <property type="entry name" value="HAMP domain-like"/>
    <property type="match status" value="1"/>
</dbReference>
<dbReference type="PANTHER" id="PTHR42878">
    <property type="entry name" value="TWO-COMPONENT HISTIDINE KINASE"/>
    <property type="match status" value="1"/>
</dbReference>
<dbReference type="AlphaFoldDB" id="A0A923S7V9"/>
<dbReference type="InterPro" id="IPR035965">
    <property type="entry name" value="PAS-like_dom_sf"/>
</dbReference>
<dbReference type="Proteomes" id="UP000620327">
    <property type="component" value="Unassembled WGS sequence"/>
</dbReference>
<evidence type="ECO:0000256" key="13">
    <source>
        <dbReference type="SAM" id="MobiDB-lite"/>
    </source>
</evidence>
<feature type="domain" description="Histidine kinase" evidence="15">
    <location>
        <begin position="374"/>
        <end position="593"/>
    </location>
</feature>
<dbReference type="PANTHER" id="PTHR42878:SF7">
    <property type="entry name" value="SENSOR HISTIDINE KINASE GLRK"/>
    <property type="match status" value="1"/>
</dbReference>
<dbReference type="SUPFAM" id="SSF47384">
    <property type="entry name" value="Homodimeric domain of signal transducing histidine kinase"/>
    <property type="match status" value="1"/>
</dbReference>
<dbReference type="Pfam" id="PF02518">
    <property type="entry name" value="HATPase_c"/>
    <property type="match status" value="1"/>
</dbReference>
<evidence type="ECO:0000256" key="7">
    <source>
        <dbReference type="ARBA" id="ARBA00022741"/>
    </source>
</evidence>
<feature type="transmembrane region" description="Helical" evidence="14">
    <location>
        <begin position="177"/>
        <end position="199"/>
    </location>
</feature>
<evidence type="ECO:0000256" key="11">
    <source>
        <dbReference type="ARBA" id="ARBA00023012"/>
    </source>
</evidence>
<dbReference type="RefSeq" id="WP_187015410.1">
    <property type="nucleotide sequence ID" value="NZ_JACOQI010000013.1"/>
</dbReference>
<dbReference type="CDD" id="cd06225">
    <property type="entry name" value="HAMP"/>
    <property type="match status" value="1"/>
</dbReference>
<keyword evidence="5" id="KW-0808">Transferase</keyword>
<evidence type="ECO:0000256" key="6">
    <source>
        <dbReference type="ARBA" id="ARBA00022692"/>
    </source>
</evidence>
<dbReference type="EMBL" id="JACOQI010000013">
    <property type="protein sequence ID" value="MBC5771184.1"/>
    <property type="molecule type" value="Genomic_DNA"/>
</dbReference>
<dbReference type="CDD" id="cd00082">
    <property type="entry name" value="HisKA"/>
    <property type="match status" value="1"/>
</dbReference>
<protein>
    <recommendedName>
        <fullName evidence="3">histidine kinase</fullName>
        <ecNumber evidence="3">2.7.13.3</ecNumber>
    </recommendedName>
</protein>
<dbReference type="InterPro" id="IPR005467">
    <property type="entry name" value="His_kinase_dom"/>
</dbReference>
<comment type="catalytic activity">
    <reaction evidence="1">
        <text>ATP + protein L-histidine = ADP + protein N-phospho-L-histidine.</text>
        <dbReference type="EC" id="2.7.13.3"/>
    </reaction>
</comment>
<dbReference type="PROSITE" id="PS50109">
    <property type="entry name" value="HIS_KIN"/>
    <property type="match status" value="1"/>
</dbReference>
<dbReference type="InterPro" id="IPR000014">
    <property type="entry name" value="PAS"/>
</dbReference>
<dbReference type="InterPro" id="IPR036890">
    <property type="entry name" value="HATPase_C_sf"/>
</dbReference>
<evidence type="ECO:0000256" key="5">
    <source>
        <dbReference type="ARBA" id="ARBA00022679"/>
    </source>
</evidence>
<dbReference type="Gene3D" id="6.10.340.10">
    <property type="match status" value="1"/>
</dbReference>
<evidence type="ECO:0000259" key="15">
    <source>
        <dbReference type="PROSITE" id="PS50109"/>
    </source>
</evidence>
<dbReference type="EC" id="2.7.13.3" evidence="3"/>
<organism evidence="17 18">
    <name type="scientific">Dysosmobacter segnis</name>
    <dbReference type="NCBI Taxonomy" id="2763042"/>
    <lineage>
        <taxon>Bacteria</taxon>
        <taxon>Bacillati</taxon>
        <taxon>Bacillota</taxon>
        <taxon>Clostridia</taxon>
        <taxon>Eubacteriales</taxon>
        <taxon>Oscillospiraceae</taxon>
        <taxon>Dysosmobacter</taxon>
    </lineage>
</organism>
<dbReference type="FunFam" id="1.10.287.130:FF:000001">
    <property type="entry name" value="Two-component sensor histidine kinase"/>
    <property type="match status" value="1"/>
</dbReference>
<dbReference type="SMART" id="SM00387">
    <property type="entry name" value="HATPase_c"/>
    <property type="match status" value="1"/>
</dbReference>
<dbReference type="GO" id="GO:0030295">
    <property type="term" value="F:protein kinase activator activity"/>
    <property type="evidence" value="ECO:0007669"/>
    <property type="project" value="TreeGrafter"/>
</dbReference>
<comment type="subcellular location">
    <subcellularLocation>
        <location evidence="2">Membrane</location>
        <topology evidence="2">Multi-pass membrane protein</topology>
    </subcellularLocation>
</comment>
<keyword evidence="9" id="KW-0067">ATP-binding</keyword>
<keyword evidence="18" id="KW-1185">Reference proteome</keyword>
<dbReference type="InterPro" id="IPR050351">
    <property type="entry name" value="BphY/WalK/GraS-like"/>
</dbReference>
<dbReference type="FunFam" id="3.30.565.10:FF:000006">
    <property type="entry name" value="Sensor histidine kinase WalK"/>
    <property type="match status" value="1"/>
</dbReference>
<dbReference type="CDD" id="cd00075">
    <property type="entry name" value="HATPase"/>
    <property type="match status" value="1"/>
</dbReference>
<dbReference type="Gene3D" id="3.30.565.10">
    <property type="entry name" value="Histidine kinase-like ATPase, C-terminal domain"/>
    <property type="match status" value="1"/>
</dbReference>
<dbReference type="CDD" id="cd00130">
    <property type="entry name" value="PAS"/>
    <property type="match status" value="1"/>
</dbReference>
<dbReference type="GO" id="GO:0000156">
    <property type="term" value="F:phosphorelay response regulator activity"/>
    <property type="evidence" value="ECO:0007669"/>
    <property type="project" value="TreeGrafter"/>
</dbReference>
<dbReference type="PRINTS" id="PR00344">
    <property type="entry name" value="BCTRLSENSOR"/>
</dbReference>
<dbReference type="GO" id="GO:0005524">
    <property type="term" value="F:ATP binding"/>
    <property type="evidence" value="ECO:0007669"/>
    <property type="project" value="UniProtKB-KW"/>
</dbReference>
<feature type="domain" description="HAMP" evidence="16">
    <location>
        <begin position="201"/>
        <end position="253"/>
    </location>
</feature>
<keyword evidence="4" id="KW-0597">Phosphoprotein</keyword>
<evidence type="ECO:0000256" key="8">
    <source>
        <dbReference type="ARBA" id="ARBA00022777"/>
    </source>
</evidence>
<name>A0A923S7V9_9FIRM</name>
<keyword evidence="8" id="KW-0418">Kinase</keyword>
<evidence type="ECO:0000313" key="17">
    <source>
        <dbReference type="EMBL" id="MBC5771184.1"/>
    </source>
</evidence>
<evidence type="ECO:0000256" key="3">
    <source>
        <dbReference type="ARBA" id="ARBA00012438"/>
    </source>
</evidence>
<evidence type="ECO:0000256" key="10">
    <source>
        <dbReference type="ARBA" id="ARBA00022989"/>
    </source>
</evidence>
<dbReference type="Gene3D" id="1.10.287.130">
    <property type="match status" value="1"/>
</dbReference>
<keyword evidence="7" id="KW-0547">Nucleotide-binding</keyword>
<dbReference type="Pfam" id="PF00512">
    <property type="entry name" value="HisKA"/>
    <property type="match status" value="1"/>
</dbReference>
<evidence type="ECO:0000256" key="4">
    <source>
        <dbReference type="ARBA" id="ARBA00022553"/>
    </source>
</evidence>
<dbReference type="Gene3D" id="3.30.450.20">
    <property type="entry name" value="PAS domain"/>
    <property type="match status" value="1"/>
</dbReference>
<evidence type="ECO:0000256" key="14">
    <source>
        <dbReference type="SAM" id="Phobius"/>
    </source>
</evidence>
<dbReference type="InterPro" id="IPR003661">
    <property type="entry name" value="HisK_dim/P_dom"/>
</dbReference>
<evidence type="ECO:0000256" key="2">
    <source>
        <dbReference type="ARBA" id="ARBA00004141"/>
    </source>
</evidence>
<dbReference type="InterPro" id="IPR036097">
    <property type="entry name" value="HisK_dim/P_sf"/>
</dbReference>
<keyword evidence="6 14" id="KW-0812">Transmembrane</keyword>
<dbReference type="GO" id="GO:0000155">
    <property type="term" value="F:phosphorelay sensor kinase activity"/>
    <property type="evidence" value="ECO:0007669"/>
    <property type="project" value="InterPro"/>
</dbReference>
<dbReference type="SUPFAM" id="SSF55874">
    <property type="entry name" value="ATPase domain of HSP90 chaperone/DNA topoisomerase II/histidine kinase"/>
    <property type="match status" value="1"/>
</dbReference>
<accession>A0A923S7V9</accession>
<dbReference type="GO" id="GO:0007234">
    <property type="term" value="P:osmosensory signaling via phosphorelay pathway"/>
    <property type="evidence" value="ECO:0007669"/>
    <property type="project" value="TreeGrafter"/>
</dbReference>
<evidence type="ECO:0000256" key="9">
    <source>
        <dbReference type="ARBA" id="ARBA00022840"/>
    </source>
</evidence>
<sequence length="610" mass="67369">MFRSLHMKLTLILLLLITSLMAVVGAFLTTSVTSFYIDSFYQQMSSAFGADRREFVADLRSAAAQPDGAERIQEILEVNAGMLGIDYRTRNYYVLDGTAGSFLAGSAESSDLPREQSANLLTARNAVARKDASTVGDESDISADYMDVAIPIFGGDNAFIIYILDNKDTVSDLNNQLFQIIMQALIIGLLISVLLSFLLSKTMVGPIEKLTIGAERVAAGDFDSELPVESTDEIGILTGTFNEMAEVLQSTLAAVENERNKLDTLFLHMTDGVVAFDREGHLIHCNPAATELLRRSIDPSCTYEELLGDLHPFQNVLALQKPNYIEDELVVGDRTLALYLTPFSDKAQGGVLILLHDVTEQHRNEERRKEFVANVSHELRTPLTNVRSYAETIRDAGDDIPRDMENNFLDIIITETDRMTHIVQDLLTLSRLDAGSTEMVFTRFPFHDAIESVVRSNSLNAKQRGHELTYVPEGELPLITGDRSRLEQVMMNILGNAIKYTPDGGHIRVTAGAGPDTAWMEVRDDGIGIPEKDRERIFDRFYRVDKARSRESGGTGLGLSIAREIVQRHHGTISLVPHEGPGTTVRLELPITQPAPGAPEDTAENTSAQQ</sequence>
<keyword evidence="11" id="KW-0902">Two-component regulatory system</keyword>
<dbReference type="InterPro" id="IPR003660">
    <property type="entry name" value="HAMP_dom"/>
</dbReference>
<dbReference type="GO" id="GO:0016020">
    <property type="term" value="C:membrane"/>
    <property type="evidence" value="ECO:0007669"/>
    <property type="project" value="UniProtKB-SubCell"/>
</dbReference>
<evidence type="ECO:0000259" key="16">
    <source>
        <dbReference type="PROSITE" id="PS50885"/>
    </source>
</evidence>
<dbReference type="SMART" id="SM00304">
    <property type="entry name" value="HAMP"/>
    <property type="match status" value="1"/>
</dbReference>
<dbReference type="Pfam" id="PF00672">
    <property type="entry name" value="HAMP"/>
    <property type="match status" value="1"/>
</dbReference>
<evidence type="ECO:0000256" key="1">
    <source>
        <dbReference type="ARBA" id="ARBA00000085"/>
    </source>
</evidence>
<keyword evidence="10 14" id="KW-1133">Transmembrane helix</keyword>
<feature type="region of interest" description="Disordered" evidence="13">
    <location>
        <begin position="591"/>
        <end position="610"/>
    </location>
</feature>
<proteinExistence type="predicted"/>
<keyword evidence="12 14" id="KW-0472">Membrane</keyword>
<evidence type="ECO:0000256" key="12">
    <source>
        <dbReference type="ARBA" id="ARBA00023136"/>
    </source>
</evidence>
<evidence type="ECO:0000313" key="18">
    <source>
        <dbReference type="Proteomes" id="UP000620327"/>
    </source>
</evidence>
<dbReference type="InterPro" id="IPR004358">
    <property type="entry name" value="Sig_transdc_His_kin-like_C"/>
</dbReference>